<dbReference type="InterPro" id="IPR041522">
    <property type="entry name" value="CdaR_GGDEF"/>
</dbReference>
<organism evidence="5 6">
    <name type="scientific">Actinoallomurus spadix</name>
    <dbReference type="NCBI Taxonomy" id="79912"/>
    <lineage>
        <taxon>Bacteria</taxon>
        <taxon>Bacillati</taxon>
        <taxon>Actinomycetota</taxon>
        <taxon>Actinomycetes</taxon>
        <taxon>Streptosporangiales</taxon>
        <taxon>Thermomonosporaceae</taxon>
        <taxon>Actinoallomurus</taxon>
    </lineage>
</organism>
<dbReference type="InterPro" id="IPR025736">
    <property type="entry name" value="PucR_C-HTH_dom"/>
</dbReference>
<dbReference type="EMBL" id="BAAABM010000023">
    <property type="protein sequence ID" value="GAA0340257.1"/>
    <property type="molecule type" value="Genomic_DNA"/>
</dbReference>
<sequence>MLPTLADVLRLDAVRRGEPRIVAGADHLDARVRWVHSAEVTDIAHLLRGGELVLTTGIALPDDPQRLRAYVADLAEVGVSGLFVELGRKYARTLPDALVAAAEEHGLPLIAWARETPFVDVTEAVHARIIDAQLAELRASEKLHEVFTQLSVDGAPPAEVVRQVAGLVGRPVVLENLAHQVLAAELAGSDPAELLTGWETRSRSVRPKERTAYDESSRWLVTVVGARGEDWGRLIITSMDPPSPRDVVLIERAATTLALGRLLDRHAESLERQAHGSIISGILAHAYADPQEAAARARALGIPLTGRRLLGIVVLPRPPAPSTPPPALGLANGGPAAASVTDLAEATAAACREANLSALVGALDESSPQARVGVLASLPSRAAEDDVLCEVAQRLRAHHCGPAPAGRARTAAGRPAQARGGAEAFVMAVGSTVESVRDVRRSFLEAEQVADVAAGRNDGRLFYRLPDLRLRGLLHLLREDARLQTFTERELGPLLTYDAQRGSDLVHVLGVYLGSGRNKVLAAQRAHLSRPALYERLRRIERVLGADLEDVESCASLHVALLALDALRKDRT</sequence>
<evidence type="ECO:0000313" key="6">
    <source>
        <dbReference type="Proteomes" id="UP001501822"/>
    </source>
</evidence>
<gene>
    <name evidence="5" type="ORF">GCM10010151_32320</name>
</gene>
<dbReference type="Pfam" id="PF17853">
    <property type="entry name" value="GGDEF_2"/>
    <property type="match status" value="1"/>
</dbReference>
<dbReference type="Gene3D" id="1.10.10.2840">
    <property type="entry name" value="PucR C-terminal helix-turn-helix domain"/>
    <property type="match status" value="1"/>
</dbReference>
<evidence type="ECO:0000256" key="1">
    <source>
        <dbReference type="ARBA" id="ARBA00006754"/>
    </source>
</evidence>
<keyword evidence="6" id="KW-1185">Reference proteome</keyword>
<feature type="domain" description="Purine catabolism PurC-like" evidence="2">
    <location>
        <begin position="7"/>
        <end position="129"/>
    </location>
</feature>
<evidence type="ECO:0000313" key="5">
    <source>
        <dbReference type="EMBL" id="GAA0340257.1"/>
    </source>
</evidence>
<dbReference type="PANTHER" id="PTHR33744">
    <property type="entry name" value="CARBOHYDRATE DIACID REGULATOR"/>
    <property type="match status" value="1"/>
</dbReference>
<dbReference type="Proteomes" id="UP001501822">
    <property type="component" value="Unassembled WGS sequence"/>
</dbReference>
<protein>
    <submittedName>
        <fullName evidence="5">PucR family transcriptional regulator</fullName>
    </submittedName>
</protein>
<evidence type="ECO:0000259" key="4">
    <source>
        <dbReference type="Pfam" id="PF17853"/>
    </source>
</evidence>
<dbReference type="RefSeq" id="WP_252807865.1">
    <property type="nucleotide sequence ID" value="NZ_BAAABM010000023.1"/>
</dbReference>
<accession>A0ABP3GA73</accession>
<comment type="similarity">
    <text evidence="1">Belongs to the CdaR family.</text>
</comment>
<dbReference type="InterPro" id="IPR042070">
    <property type="entry name" value="PucR_C-HTH_sf"/>
</dbReference>
<evidence type="ECO:0000259" key="3">
    <source>
        <dbReference type="Pfam" id="PF13556"/>
    </source>
</evidence>
<proteinExistence type="inferred from homology"/>
<feature type="domain" description="PucR C-terminal helix-turn-helix" evidence="3">
    <location>
        <begin position="505"/>
        <end position="563"/>
    </location>
</feature>
<feature type="domain" description="CdaR GGDEF-like" evidence="4">
    <location>
        <begin position="288"/>
        <end position="452"/>
    </location>
</feature>
<name>A0ABP3GA73_9ACTN</name>
<dbReference type="InterPro" id="IPR012914">
    <property type="entry name" value="PucR_dom"/>
</dbReference>
<dbReference type="InterPro" id="IPR051448">
    <property type="entry name" value="CdaR-like_regulators"/>
</dbReference>
<evidence type="ECO:0000259" key="2">
    <source>
        <dbReference type="Pfam" id="PF07905"/>
    </source>
</evidence>
<dbReference type="PANTHER" id="PTHR33744:SF1">
    <property type="entry name" value="DNA-BINDING TRANSCRIPTIONAL ACTIVATOR ADER"/>
    <property type="match status" value="1"/>
</dbReference>
<dbReference type="Pfam" id="PF07905">
    <property type="entry name" value="PucR"/>
    <property type="match status" value="1"/>
</dbReference>
<reference evidence="6" key="1">
    <citation type="journal article" date="2019" name="Int. J. Syst. Evol. Microbiol.">
        <title>The Global Catalogue of Microorganisms (GCM) 10K type strain sequencing project: providing services to taxonomists for standard genome sequencing and annotation.</title>
        <authorList>
            <consortium name="The Broad Institute Genomics Platform"/>
            <consortium name="The Broad Institute Genome Sequencing Center for Infectious Disease"/>
            <person name="Wu L."/>
            <person name="Ma J."/>
        </authorList>
    </citation>
    <scope>NUCLEOTIDE SEQUENCE [LARGE SCALE GENOMIC DNA]</scope>
    <source>
        <strain evidence="6">JCM 3146</strain>
    </source>
</reference>
<dbReference type="Pfam" id="PF13556">
    <property type="entry name" value="HTH_30"/>
    <property type="match status" value="1"/>
</dbReference>
<comment type="caution">
    <text evidence="5">The sequence shown here is derived from an EMBL/GenBank/DDBJ whole genome shotgun (WGS) entry which is preliminary data.</text>
</comment>